<gene>
    <name evidence="1" type="ORF">BK746_19955</name>
</gene>
<comment type="caution">
    <text evidence="1">The sequence shown here is derived from an EMBL/GenBank/DDBJ whole genome shotgun (WGS) entry which is preliminary data.</text>
</comment>
<protein>
    <submittedName>
        <fullName evidence="1">Uncharacterized protein</fullName>
    </submittedName>
</protein>
<evidence type="ECO:0000313" key="2">
    <source>
        <dbReference type="Proteomes" id="UP000195129"/>
    </source>
</evidence>
<dbReference type="EMBL" id="NFDN01000067">
    <property type="protein sequence ID" value="OTY56117.1"/>
    <property type="molecule type" value="Genomic_DNA"/>
</dbReference>
<dbReference type="Proteomes" id="UP000195129">
    <property type="component" value="Unassembled WGS sequence"/>
</dbReference>
<organism evidence="1 2">
    <name type="scientific">Bacillus thuringiensis serovar yosoo</name>
    <dbReference type="NCBI Taxonomy" id="180848"/>
    <lineage>
        <taxon>Bacteria</taxon>
        <taxon>Bacillati</taxon>
        <taxon>Bacillota</taxon>
        <taxon>Bacilli</taxon>
        <taxon>Bacillales</taxon>
        <taxon>Bacillaceae</taxon>
        <taxon>Bacillus</taxon>
        <taxon>Bacillus cereus group</taxon>
    </lineage>
</organism>
<evidence type="ECO:0000313" key="1">
    <source>
        <dbReference type="EMBL" id="OTY56117.1"/>
    </source>
</evidence>
<proteinExistence type="predicted"/>
<accession>A0A9X6IEN0</accession>
<reference evidence="1 2" key="1">
    <citation type="submission" date="2016-10" db="EMBL/GenBank/DDBJ databases">
        <title>Comparative genomics of Bacillus thuringiensis reveals a path to pathogens against multiple invertebrate hosts.</title>
        <authorList>
            <person name="Zheng J."/>
            <person name="Gao Q."/>
            <person name="Liu H."/>
            <person name="Peng D."/>
            <person name="Ruan L."/>
            <person name="Sun M."/>
        </authorList>
    </citation>
    <scope>NUCLEOTIDE SEQUENCE [LARGE SCALE GENOMIC DNA]</scope>
    <source>
        <strain evidence="1">BGSC 4CA1</strain>
    </source>
</reference>
<sequence>MGIKQKTIKTIKVFANKNSCGRRIEPLTNPCYTSKQYFIDLAWVMNEENLHEEKPYTVASEKMKIVRNIFISYGF</sequence>
<name>A0A9X6IEN0_BACTU</name>
<dbReference type="AlphaFoldDB" id="A0A9X6IEN0"/>